<organism evidence="2 3">
    <name type="scientific">Tulasnella calospora MUT 4182</name>
    <dbReference type="NCBI Taxonomy" id="1051891"/>
    <lineage>
        <taxon>Eukaryota</taxon>
        <taxon>Fungi</taxon>
        <taxon>Dikarya</taxon>
        <taxon>Basidiomycota</taxon>
        <taxon>Agaricomycotina</taxon>
        <taxon>Agaricomycetes</taxon>
        <taxon>Cantharellales</taxon>
        <taxon>Tulasnellaceae</taxon>
        <taxon>Tulasnella</taxon>
    </lineage>
</organism>
<gene>
    <name evidence="2" type="ORF">M407DRAFT_26556</name>
</gene>
<reference evidence="2 3" key="1">
    <citation type="submission" date="2014-04" db="EMBL/GenBank/DDBJ databases">
        <authorList>
            <consortium name="DOE Joint Genome Institute"/>
            <person name="Kuo A."/>
            <person name="Girlanda M."/>
            <person name="Perotto S."/>
            <person name="Kohler A."/>
            <person name="Nagy L.G."/>
            <person name="Floudas D."/>
            <person name="Copeland A."/>
            <person name="Barry K.W."/>
            <person name="Cichocki N."/>
            <person name="Veneault-Fourrey C."/>
            <person name="LaButti K."/>
            <person name="Lindquist E.A."/>
            <person name="Lipzen A."/>
            <person name="Lundell T."/>
            <person name="Morin E."/>
            <person name="Murat C."/>
            <person name="Sun H."/>
            <person name="Tunlid A."/>
            <person name="Henrissat B."/>
            <person name="Grigoriev I.V."/>
            <person name="Hibbett D.S."/>
            <person name="Martin F."/>
            <person name="Nordberg H.P."/>
            <person name="Cantor M.N."/>
            <person name="Hua S.X."/>
        </authorList>
    </citation>
    <scope>NUCLEOTIDE SEQUENCE [LARGE SCALE GENOMIC DNA]</scope>
    <source>
        <strain evidence="2 3">MUT 4182</strain>
    </source>
</reference>
<evidence type="ECO:0000313" key="2">
    <source>
        <dbReference type="EMBL" id="KIO24027.1"/>
    </source>
</evidence>
<dbReference type="OrthoDB" id="3365698at2759"/>
<sequence>MTHINEFPPEILSHIFSILFDLTDEELTPTRRGSYEFLDFLLVCRRWTQVAGATPSLWTTIHVTHRSGAVQRARSYLERSGGLSLDVVVAPEPQKLQILEAEEALRVLSDYPTRWNTFSTSFNTPRMNEILGATLPNLISFSDFYPWPQADSTPLITLDTPKLESCTAHADTVFFKNDSWPALKYLDIQSLSGFETWVWRMLGASQSSLESLVFRSDERIWIDNRHFEEVHGQGTAVSSLTGLKRLEVHSLSDGWWSTLRFAAMPALTHLTLDLDFFPVVQEIRHTLPAFHSLQSLRVHTYSSPNVGDSISLFLTRAPNLTSLIVTDKSGRFAEREGHMIMPLLLTSTASPNEPLVGRNLREIRLLKVPTSVQTLKGLVDLRAGCLKKIVLTKGWDIIQEPRGLTTKQDLDDVLLVWLKTRVVLEEIDGEWD</sequence>
<dbReference type="InterPro" id="IPR001810">
    <property type="entry name" value="F-box_dom"/>
</dbReference>
<reference evidence="3" key="2">
    <citation type="submission" date="2015-01" db="EMBL/GenBank/DDBJ databases">
        <title>Evolutionary Origins and Diversification of the Mycorrhizal Mutualists.</title>
        <authorList>
            <consortium name="DOE Joint Genome Institute"/>
            <consortium name="Mycorrhizal Genomics Consortium"/>
            <person name="Kohler A."/>
            <person name="Kuo A."/>
            <person name="Nagy L.G."/>
            <person name="Floudas D."/>
            <person name="Copeland A."/>
            <person name="Barry K.W."/>
            <person name="Cichocki N."/>
            <person name="Veneault-Fourrey C."/>
            <person name="LaButti K."/>
            <person name="Lindquist E.A."/>
            <person name="Lipzen A."/>
            <person name="Lundell T."/>
            <person name="Morin E."/>
            <person name="Murat C."/>
            <person name="Riley R."/>
            <person name="Ohm R."/>
            <person name="Sun H."/>
            <person name="Tunlid A."/>
            <person name="Henrissat B."/>
            <person name="Grigoriev I.V."/>
            <person name="Hibbett D.S."/>
            <person name="Martin F."/>
        </authorList>
    </citation>
    <scope>NUCLEOTIDE SEQUENCE [LARGE SCALE GENOMIC DNA]</scope>
    <source>
        <strain evidence="3">MUT 4182</strain>
    </source>
</reference>
<dbReference type="Pfam" id="PF12937">
    <property type="entry name" value="F-box-like"/>
    <property type="match status" value="1"/>
</dbReference>
<dbReference type="Gene3D" id="1.20.1280.50">
    <property type="match status" value="1"/>
</dbReference>
<dbReference type="AlphaFoldDB" id="A0A0C3LRJ7"/>
<proteinExistence type="predicted"/>
<dbReference type="EMBL" id="KN823070">
    <property type="protein sequence ID" value="KIO24027.1"/>
    <property type="molecule type" value="Genomic_DNA"/>
</dbReference>
<accession>A0A0C3LRJ7</accession>
<dbReference type="Gene3D" id="3.80.10.10">
    <property type="entry name" value="Ribonuclease Inhibitor"/>
    <property type="match status" value="1"/>
</dbReference>
<evidence type="ECO:0000313" key="3">
    <source>
        <dbReference type="Proteomes" id="UP000054248"/>
    </source>
</evidence>
<name>A0A0C3LRJ7_9AGAM</name>
<keyword evidence="3" id="KW-1185">Reference proteome</keyword>
<feature type="domain" description="F-box" evidence="1">
    <location>
        <begin position="7"/>
        <end position="62"/>
    </location>
</feature>
<dbReference type="STRING" id="1051891.A0A0C3LRJ7"/>
<dbReference type="Proteomes" id="UP000054248">
    <property type="component" value="Unassembled WGS sequence"/>
</dbReference>
<dbReference type="SUPFAM" id="SSF52047">
    <property type="entry name" value="RNI-like"/>
    <property type="match status" value="1"/>
</dbReference>
<protein>
    <recommendedName>
        <fullName evidence="1">F-box domain-containing protein</fullName>
    </recommendedName>
</protein>
<evidence type="ECO:0000259" key="1">
    <source>
        <dbReference type="Pfam" id="PF12937"/>
    </source>
</evidence>
<dbReference type="InterPro" id="IPR032675">
    <property type="entry name" value="LRR_dom_sf"/>
</dbReference>
<dbReference type="HOGENOM" id="CLU_045026_0_0_1"/>